<keyword evidence="1" id="KW-0732">Signal</keyword>
<dbReference type="Proteomes" id="UP000186513">
    <property type="component" value="Unassembled WGS sequence"/>
</dbReference>
<evidence type="ECO:0000313" key="2">
    <source>
        <dbReference type="EMBL" id="SFZ73583.1"/>
    </source>
</evidence>
<evidence type="ECO:0000313" key="3">
    <source>
        <dbReference type="Proteomes" id="UP000186513"/>
    </source>
</evidence>
<dbReference type="AlphaFoldDB" id="A0A1K2H9W0"/>
<protein>
    <recommendedName>
        <fullName evidence="4">Outer membrane protein beta-barrel domain-containing protein</fullName>
    </recommendedName>
</protein>
<gene>
    <name evidence="2" type="ORF">SAMN02745887_00904</name>
</gene>
<accession>A0A1K2H9W0</accession>
<organism evidence="2 3">
    <name type="scientific">Chitinimonas taiwanensis DSM 18899</name>
    <dbReference type="NCBI Taxonomy" id="1121279"/>
    <lineage>
        <taxon>Bacteria</taxon>
        <taxon>Pseudomonadati</taxon>
        <taxon>Pseudomonadota</taxon>
        <taxon>Betaproteobacteria</taxon>
        <taxon>Neisseriales</taxon>
        <taxon>Chitinibacteraceae</taxon>
        <taxon>Chitinimonas</taxon>
    </lineage>
</organism>
<dbReference type="EMBL" id="FPKR01000003">
    <property type="protein sequence ID" value="SFZ73583.1"/>
    <property type="molecule type" value="Genomic_DNA"/>
</dbReference>
<feature type="signal peptide" evidence="1">
    <location>
        <begin position="1"/>
        <end position="19"/>
    </location>
</feature>
<name>A0A1K2H9W0_9NEIS</name>
<proteinExistence type="predicted"/>
<dbReference type="RefSeq" id="WP_072427446.1">
    <property type="nucleotide sequence ID" value="NZ_FPKR01000003.1"/>
</dbReference>
<reference evidence="2 3" key="1">
    <citation type="submission" date="2016-11" db="EMBL/GenBank/DDBJ databases">
        <authorList>
            <person name="Jaros S."/>
            <person name="Januszkiewicz K."/>
            <person name="Wedrychowicz H."/>
        </authorList>
    </citation>
    <scope>NUCLEOTIDE SEQUENCE [LARGE SCALE GENOMIC DNA]</scope>
    <source>
        <strain evidence="2 3">DSM 18899</strain>
    </source>
</reference>
<feature type="chain" id="PRO_5013154190" description="Outer membrane protein beta-barrel domain-containing protein" evidence="1">
    <location>
        <begin position="20"/>
        <end position="201"/>
    </location>
</feature>
<sequence>MQLLTQSLLAACLSSLVLAEVPTSPSFDWHQLHAEVSAGAYLNEHSDDGGPAVGLGLGYQFGEGAVLLQARRYSNLSAELGSTVAAVINCSLSSRCEQKTEDLSGINLLYRARPLSWFSYGLGIGTLSARSVVEVRSSQGALIQREETRQRRTTLPYELLLHLGPSRQSSQQPWSVYVGLQGQVCKTLCNHGLYLGVQTGL</sequence>
<evidence type="ECO:0008006" key="4">
    <source>
        <dbReference type="Google" id="ProtNLM"/>
    </source>
</evidence>
<dbReference type="STRING" id="1121279.SAMN02745887_00904"/>
<evidence type="ECO:0000256" key="1">
    <source>
        <dbReference type="SAM" id="SignalP"/>
    </source>
</evidence>
<keyword evidence="3" id="KW-1185">Reference proteome</keyword>